<dbReference type="eggNOG" id="ENOG5033JIQ">
    <property type="taxonomic scope" value="Bacteria"/>
</dbReference>
<evidence type="ECO:0000256" key="1">
    <source>
        <dbReference type="SAM" id="Phobius"/>
    </source>
</evidence>
<dbReference type="PATRIC" id="fig|1150469.3.peg.755"/>
<organism evidence="2 3">
    <name type="scientific">Pararhodospirillum photometricum DSM 122</name>
    <dbReference type="NCBI Taxonomy" id="1150469"/>
    <lineage>
        <taxon>Bacteria</taxon>
        <taxon>Pseudomonadati</taxon>
        <taxon>Pseudomonadota</taxon>
        <taxon>Alphaproteobacteria</taxon>
        <taxon>Rhodospirillales</taxon>
        <taxon>Rhodospirillaceae</taxon>
        <taxon>Pararhodospirillum</taxon>
    </lineage>
</organism>
<sequence length="129" mass="13194">MSAVVPRTDHEPGRWWICPAFLAVAAFLVVIPLTVFPDPGAKAVAVVYPPWTSATEAFSAAAAAGARIVRQGALPSVLVVVPERSDYALRALASGAWVLLDPRVVGGCGVPTPVSTVGLSSSSGAGERS</sequence>
<feature type="transmembrane region" description="Helical" evidence="1">
    <location>
        <begin position="14"/>
        <end position="36"/>
    </location>
</feature>
<keyword evidence="3" id="KW-1185">Reference proteome</keyword>
<name>H6SQ08_PARPM</name>
<dbReference type="AlphaFoldDB" id="H6SQ08"/>
<keyword evidence="1" id="KW-0472">Membrane</keyword>
<dbReference type="STRING" id="1150469.RSPPHO_00652"/>
<dbReference type="HOGENOM" id="CLU_1947161_0_0_5"/>
<protein>
    <submittedName>
        <fullName evidence="2">Uncharacterized protein</fullName>
    </submittedName>
</protein>
<gene>
    <name evidence="2" type="ORF">RSPPHO_00652</name>
</gene>
<keyword evidence="1" id="KW-1133">Transmembrane helix</keyword>
<evidence type="ECO:0000313" key="2">
    <source>
        <dbReference type="EMBL" id="CCG07278.1"/>
    </source>
</evidence>
<evidence type="ECO:0000313" key="3">
    <source>
        <dbReference type="Proteomes" id="UP000033220"/>
    </source>
</evidence>
<proteinExistence type="predicted"/>
<dbReference type="EMBL" id="HE663493">
    <property type="protein sequence ID" value="CCG07278.1"/>
    <property type="molecule type" value="Genomic_DNA"/>
</dbReference>
<keyword evidence="1" id="KW-0812">Transmembrane</keyword>
<dbReference type="OrthoDB" id="8242639at2"/>
<dbReference type="Proteomes" id="UP000033220">
    <property type="component" value="Chromosome DSM 122"/>
</dbReference>
<accession>H6SQ08</accession>
<reference evidence="2 3" key="1">
    <citation type="submission" date="2012-02" db="EMBL/GenBank/DDBJ databases">
        <title>Shotgun genome sequence of Phaeospirillum photometricum DSM 122.</title>
        <authorList>
            <person name="Duquesne K."/>
            <person name="Sturgis J."/>
        </authorList>
    </citation>
    <scope>NUCLEOTIDE SEQUENCE [LARGE SCALE GENOMIC DNA]</scope>
    <source>
        <strain evidence="3">DSM122</strain>
    </source>
</reference>
<dbReference type="RefSeq" id="WP_014413918.1">
    <property type="nucleotide sequence ID" value="NC_017059.1"/>
</dbReference>
<dbReference type="KEGG" id="rpm:RSPPHO_00652"/>